<gene>
    <name evidence="1" type="ORF">AZOBR_p310166</name>
</gene>
<keyword evidence="2" id="KW-1185">Reference proteome</keyword>
<dbReference type="KEGG" id="abs:AZOBR_p310166"/>
<sequence>MTGAYGLQRVAKHHVPPAATAGAATNPANAQGCCHGDAFAKGCIEAQLRIHDRVVVLRQAETC</sequence>
<geneLocation type="plasmid" evidence="1 2">
    <name>AZOBR_p3</name>
</geneLocation>
<evidence type="ECO:0000313" key="1">
    <source>
        <dbReference type="EMBL" id="CCD02424.1"/>
    </source>
</evidence>
<organism evidence="1 2">
    <name type="scientific">Azospirillum baldaniorum</name>
    <dbReference type="NCBI Taxonomy" id="1064539"/>
    <lineage>
        <taxon>Bacteria</taxon>
        <taxon>Pseudomonadati</taxon>
        <taxon>Pseudomonadota</taxon>
        <taxon>Alphaproteobacteria</taxon>
        <taxon>Rhodospirillales</taxon>
        <taxon>Azospirillaceae</taxon>
        <taxon>Azospirillum</taxon>
    </lineage>
</organism>
<accession>A0A9P1NQV7</accession>
<name>A0A9P1NQV7_9PROT</name>
<keyword evidence="1" id="KW-0614">Plasmid</keyword>
<proteinExistence type="predicted"/>
<dbReference type="Proteomes" id="UP000007319">
    <property type="component" value="Plasmid AZOBR_p3"/>
</dbReference>
<reference evidence="1 2" key="1">
    <citation type="journal article" date="2011" name="PLoS Genet.">
        <title>Azospirillum genomes reveal transition of bacteria from aquatic to terrestrial environments.</title>
        <authorList>
            <person name="Wisniewski-Dye F."/>
            <person name="Borziak K."/>
            <person name="Khalsa-Moyers G."/>
            <person name="Alexandre G."/>
            <person name="Sukharnikov L.O."/>
            <person name="Wuichet K."/>
            <person name="Hurst G.B."/>
            <person name="McDonald W.H."/>
            <person name="Robertson J.S."/>
            <person name="Barbe V."/>
            <person name="Calteau A."/>
            <person name="Rouy Z."/>
            <person name="Mangenot S."/>
            <person name="Prigent-Combaret C."/>
            <person name="Normand P."/>
            <person name="Boyer M."/>
            <person name="Siguier P."/>
            <person name="Dessaux Y."/>
            <person name="Elmerich C."/>
            <person name="Condemine G."/>
            <person name="Krishnen G."/>
            <person name="Kennedy I."/>
            <person name="Paterson A.H."/>
            <person name="Gonzalez V."/>
            <person name="Mavingui P."/>
            <person name="Zhulin I.B."/>
        </authorList>
    </citation>
    <scope>NUCLEOTIDE SEQUENCE [LARGE SCALE GENOMIC DNA]</scope>
    <source>
        <strain evidence="1 2">Sp245</strain>
    </source>
</reference>
<dbReference type="AlphaFoldDB" id="A0A9P1NQV7"/>
<dbReference type="EMBL" id="HE577330">
    <property type="protein sequence ID" value="CCD02424.1"/>
    <property type="molecule type" value="Genomic_DNA"/>
</dbReference>
<protein>
    <submittedName>
        <fullName evidence="1">Uncharacterized protein</fullName>
    </submittedName>
</protein>
<evidence type="ECO:0000313" key="2">
    <source>
        <dbReference type="Proteomes" id="UP000007319"/>
    </source>
</evidence>